<protein>
    <submittedName>
        <fullName evidence="1">Uncharacterized protein</fullName>
    </submittedName>
</protein>
<accession>A0ACB8B1D9</accession>
<name>A0ACB8B1D9_9AGAM</name>
<dbReference type="Proteomes" id="UP000790709">
    <property type="component" value="Unassembled WGS sequence"/>
</dbReference>
<proteinExistence type="predicted"/>
<dbReference type="EMBL" id="MU266648">
    <property type="protein sequence ID" value="KAH7919575.1"/>
    <property type="molecule type" value="Genomic_DNA"/>
</dbReference>
<organism evidence="1 2">
    <name type="scientific">Leucogyrophana mollusca</name>
    <dbReference type="NCBI Taxonomy" id="85980"/>
    <lineage>
        <taxon>Eukaryota</taxon>
        <taxon>Fungi</taxon>
        <taxon>Dikarya</taxon>
        <taxon>Basidiomycota</taxon>
        <taxon>Agaricomycotina</taxon>
        <taxon>Agaricomycetes</taxon>
        <taxon>Agaricomycetidae</taxon>
        <taxon>Boletales</taxon>
        <taxon>Boletales incertae sedis</taxon>
        <taxon>Leucogyrophana</taxon>
    </lineage>
</organism>
<keyword evidence="2" id="KW-1185">Reference proteome</keyword>
<evidence type="ECO:0000313" key="2">
    <source>
        <dbReference type="Proteomes" id="UP000790709"/>
    </source>
</evidence>
<comment type="caution">
    <text evidence="1">The sequence shown here is derived from an EMBL/GenBank/DDBJ whole genome shotgun (WGS) entry which is preliminary data.</text>
</comment>
<gene>
    <name evidence="1" type="ORF">BV22DRAFT_1183702</name>
</gene>
<sequence length="188" mass="21206">MDSTNESWDIGVDNGSCDEGTNDEPQPGPRHQIGCEDSEEEHLQRGSSLWNLRPCSPEEFVFLGKAWITPNICHILYVPDLSRHANSTLAKANLAWMNAILSEDNYNMLSHLKNHVHRLCTITEGHIKVIIQEQPGNKHFKVQYMKIQCKQSGIEPTALSAGWMRVYHTCSDCHPVELGTQVDEVLAE</sequence>
<evidence type="ECO:0000313" key="1">
    <source>
        <dbReference type="EMBL" id="KAH7919575.1"/>
    </source>
</evidence>
<reference evidence="1" key="1">
    <citation type="journal article" date="2021" name="New Phytol.">
        <title>Evolutionary innovations through gain and loss of genes in the ectomycorrhizal Boletales.</title>
        <authorList>
            <person name="Wu G."/>
            <person name="Miyauchi S."/>
            <person name="Morin E."/>
            <person name="Kuo A."/>
            <person name="Drula E."/>
            <person name="Varga T."/>
            <person name="Kohler A."/>
            <person name="Feng B."/>
            <person name="Cao Y."/>
            <person name="Lipzen A."/>
            <person name="Daum C."/>
            <person name="Hundley H."/>
            <person name="Pangilinan J."/>
            <person name="Johnson J."/>
            <person name="Barry K."/>
            <person name="LaButti K."/>
            <person name="Ng V."/>
            <person name="Ahrendt S."/>
            <person name="Min B."/>
            <person name="Choi I.G."/>
            <person name="Park H."/>
            <person name="Plett J.M."/>
            <person name="Magnuson J."/>
            <person name="Spatafora J.W."/>
            <person name="Nagy L.G."/>
            <person name="Henrissat B."/>
            <person name="Grigoriev I.V."/>
            <person name="Yang Z.L."/>
            <person name="Xu J."/>
            <person name="Martin F.M."/>
        </authorList>
    </citation>
    <scope>NUCLEOTIDE SEQUENCE</scope>
    <source>
        <strain evidence="1">KUC20120723A-06</strain>
    </source>
</reference>